<evidence type="ECO:0000256" key="1">
    <source>
        <dbReference type="SAM" id="Coils"/>
    </source>
</evidence>
<dbReference type="AlphaFoldDB" id="A0A7J7LGM1"/>
<name>A0A7J7LGM1_9MAGN</name>
<evidence type="ECO:0000313" key="3">
    <source>
        <dbReference type="EMBL" id="KAF6141689.1"/>
    </source>
</evidence>
<protein>
    <submittedName>
        <fullName evidence="3">Uncharacterized protein</fullName>
    </submittedName>
</protein>
<comment type="caution">
    <text evidence="3">The sequence shown here is derived from an EMBL/GenBank/DDBJ whole genome shotgun (WGS) entry which is preliminary data.</text>
</comment>
<gene>
    <name evidence="3" type="ORF">GIB67_001241</name>
</gene>
<accession>A0A7J7LGM1</accession>
<feature type="coiled-coil region" evidence="1">
    <location>
        <begin position="513"/>
        <end position="561"/>
    </location>
</feature>
<keyword evidence="1" id="KW-0175">Coiled coil</keyword>
<dbReference type="EMBL" id="JACGCM010002300">
    <property type="protein sequence ID" value="KAF6141689.1"/>
    <property type="molecule type" value="Genomic_DNA"/>
</dbReference>
<reference evidence="3 4" key="1">
    <citation type="journal article" date="2020" name="IScience">
        <title>Genome Sequencing of the Endangered Kingdonia uniflora (Circaeasteraceae, Ranunculales) Reveals Potential Mechanisms of Evolutionary Specialization.</title>
        <authorList>
            <person name="Sun Y."/>
            <person name="Deng T."/>
            <person name="Zhang A."/>
            <person name="Moore M.J."/>
            <person name="Landis J.B."/>
            <person name="Lin N."/>
            <person name="Zhang H."/>
            <person name="Zhang X."/>
            <person name="Huang J."/>
            <person name="Zhang X."/>
            <person name="Sun H."/>
            <person name="Wang H."/>
        </authorList>
    </citation>
    <scope>NUCLEOTIDE SEQUENCE [LARGE SCALE GENOMIC DNA]</scope>
    <source>
        <strain evidence="3">TB1705</strain>
        <tissue evidence="3">Leaf</tissue>
    </source>
</reference>
<dbReference type="Proteomes" id="UP000541444">
    <property type="component" value="Unassembled WGS sequence"/>
</dbReference>
<feature type="compositionally biased region" description="Low complexity" evidence="2">
    <location>
        <begin position="9"/>
        <end position="25"/>
    </location>
</feature>
<keyword evidence="4" id="KW-1185">Reference proteome</keyword>
<organism evidence="3 4">
    <name type="scientific">Kingdonia uniflora</name>
    <dbReference type="NCBI Taxonomy" id="39325"/>
    <lineage>
        <taxon>Eukaryota</taxon>
        <taxon>Viridiplantae</taxon>
        <taxon>Streptophyta</taxon>
        <taxon>Embryophyta</taxon>
        <taxon>Tracheophyta</taxon>
        <taxon>Spermatophyta</taxon>
        <taxon>Magnoliopsida</taxon>
        <taxon>Ranunculales</taxon>
        <taxon>Circaeasteraceae</taxon>
        <taxon>Kingdonia</taxon>
    </lineage>
</organism>
<feature type="region of interest" description="Disordered" evidence="2">
    <location>
        <begin position="1"/>
        <end position="28"/>
    </location>
</feature>
<evidence type="ECO:0000256" key="2">
    <source>
        <dbReference type="SAM" id="MobiDB-lite"/>
    </source>
</evidence>
<evidence type="ECO:0000313" key="4">
    <source>
        <dbReference type="Proteomes" id="UP000541444"/>
    </source>
</evidence>
<sequence length="566" mass="63479">MRSKNLKPSSKFVVSASSEESSSSERTMDDSVVIGTMIADNPSVSSGRGVGVHAEDETRQFFKGRKGMISLLFEPGRIWVEYSPNLFPKEEPKPKVAPDTSSLFDIVSREGSELDKVLGELGIRREKRLNSVVEKVQRAHQNVNREAVEQEALDLATHDLIRLDTQIRSSISQLSVAWKSAAEVLKLTAANRAELVQQHDAGKAREQFEKDAAATKQEVADEAKKAVDIVVAARNKLIQAYYAWGLSRADVGLALAGKYGEIVFPGDDASPVAEQIPTPPVDDDLTKEEVVHFRGKVLEMEKVLSRARDSINRTQQDKRFVDESDKLECQRSLLSLTLYFEAEVESERSLKEAYLELLTERDIVSDPARVKFLAQEARNRHSREAQRCSARAGVSIIWGGVGSLPDELDFCRDVEVENDKVENMWFAKRDEGWRASNSKSLAEDSEEEEVEELLPHTRHQTSPQEVVIFNEPLQVDVENKENENVASLSASNKKLSARLQQCLLAVKRKTLLNSKLESEMLELQSRLNAVTVELSCKNAEILTANNEFEQWKESLKKKKLETMAAN</sequence>
<proteinExistence type="predicted"/>